<protein>
    <submittedName>
        <fullName evidence="7">TetR/AcrR family transcriptional regulator</fullName>
    </submittedName>
</protein>
<dbReference type="Pfam" id="PF00440">
    <property type="entry name" value="TetR_N"/>
    <property type="match status" value="1"/>
</dbReference>
<dbReference type="InterPro" id="IPR001647">
    <property type="entry name" value="HTH_TetR"/>
</dbReference>
<dbReference type="PRINTS" id="PR00455">
    <property type="entry name" value="HTHTETR"/>
</dbReference>
<proteinExistence type="predicted"/>
<evidence type="ECO:0000256" key="4">
    <source>
        <dbReference type="PROSITE-ProRule" id="PRU00335"/>
    </source>
</evidence>
<feature type="DNA-binding region" description="H-T-H motif" evidence="4">
    <location>
        <begin position="55"/>
        <end position="74"/>
    </location>
</feature>
<accession>A0ABV9IDP0</accession>
<keyword evidence="3" id="KW-0804">Transcription</keyword>
<keyword evidence="1" id="KW-0805">Transcription regulation</keyword>
<dbReference type="InterPro" id="IPR050109">
    <property type="entry name" value="HTH-type_TetR-like_transc_reg"/>
</dbReference>
<sequence length="215" mass="23695">MKKPVSVGTEGGKPEPQLAFPARKRPQQARSRQMVDRLLAAAAQVFVLEGFAAATTNRIAEVGGVSVGSLYQFFPNKHALLAELHRVWTARLGVELDAALVSPHRPLLDLIDEVLGVHARLQRESAGLLGFLLTTHFDSSAKTVRQAIQERLEHIARLRRPDLEPAQVHLMALMTIHIVDGLYTVLPGQASDPRVRQQVRQALLGYLTLALKESD</sequence>
<feature type="domain" description="HTH tetR-type" evidence="6">
    <location>
        <begin position="32"/>
        <end position="92"/>
    </location>
</feature>
<evidence type="ECO:0000259" key="6">
    <source>
        <dbReference type="PROSITE" id="PS50977"/>
    </source>
</evidence>
<dbReference type="Proteomes" id="UP001595952">
    <property type="component" value="Unassembled WGS sequence"/>
</dbReference>
<dbReference type="PROSITE" id="PS01081">
    <property type="entry name" value="HTH_TETR_1"/>
    <property type="match status" value="1"/>
</dbReference>
<feature type="region of interest" description="Disordered" evidence="5">
    <location>
        <begin position="1"/>
        <end position="27"/>
    </location>
</feature>
<dbReference type="Pfam" id="PF17918">
    <property type="entry name" value="TetR_C_15"/>
    <property type="match status" value="1"/>
</dbReference>
<evidence type="ECO:0000256" key="3">
    <source>
        <dbReference type="ARBA" id="ARBA00023163"/>
    </source>
</evidence>
<evidence type="ECO:0000256" key="1">
    <source>
        <dbReference type="ARBA" id="ARBA00023015"/>
    </source>
</evidence>
<reference evidence="8" key="1">
    <citation type="journal article" date="2019" name="Int. J. Syst. Evol. Microbiol.">
        <title>The Global Catalogue of Microorganisms (GCM) 10K type strain sequencing project: providing services to taxonomists for standard genome sequencing and annotation.</title>
        <authorList>
            <consortium name="The Broad Institute Genomics Platform"/>
            <consortium name="The Broad Institute Genome Sequencing Center for Infectious Disease"/>
            <person name="Wu L."/>
            <person name="Ma J."/>
        </authorList>
    </citation>
    <scope>NUCLEOTIDE SEQUENCE [LARGE SCALE GENOMIC DNA]</scope>
    <source>
        <strain evidence="8">CCUG 55995</strain>
    </source>
</reference>
<dbReference type="PROSITE" id="PS50977">
    <property type="entry name" value="HTH_TETR_2"/>
    <property type="match status" value="1"/>
</dbReference>
<dbReference type="Gene3D" id="1.10.357.10">
    <property type="entry name" value="Tetracycline Repressor, domain 2"/>
    <property type="match status" value="1"/>
</dbReference>
<gene>
    <name evidence="7" type="ORF">ACFO0D_18215</name>
</gene>
<organism evidence="7 8">
    <name type="scientific">Deinococcus hohokamensis</name>
    <dbReference type="NCBI Taxonomy" id="309883"/>
    <lineage>
        <taxon>Bacteria</taxon>
        <taxon>Thermotogati</taxon>
        <taxon>Deinococcota</taxon>
        <taxon>Deinococci</taxon>
        <taxon>Deinococcales</taxon>
        <taxon>Deinococcaceae</taxon>
        <taxon>Deinococcus</taxon>
    </lineage>
</organism>
<dbReference type="InterPro" id="IPR023772">
    <property type="entry name" value="DNA-bd_HTH_TetR-type_CS"/>
</dbReference>
<dbReference type="InterPro" id="IPR041669">
    <property type="entry name" value="TetR_C_15"/>
</dbReference>
<dbReference type="RefSeq" id="WP_380063250.1">
    <property type="nucleotide sequence ID" value="NZ_JBHSEI010000015.1"/>
</dbReference>
<keyword evidence="8" id="KW-1185">Reference proteome</keyword>
<evidence type="ECO:0000313" key="7">
    <source>
        <dbReference type="EMBL" id="MFC4640269.1"/>
    </source>
</evidence>
<dbReference type="PANTHER" id="PTHR30055:SF234">
    <property type="entry name" value="HTH-TYPE TRANSCRIPTIONAL REGULATOR BETI"/>
    <property type="match status" value="1"/>
</dbReference>
<dbReference type="EMBL" id="JBHSEI010000015">
    <property type="protein sequence ID" value="MFC4640269.1"/>
    <property type="molecule type" value="Genomic_DNA"/>
</dbReference>
<name>A0ABV9IDP0_9DEIO</name>
<dbReference type="SUPFAM" id="SSF46689">
    <property type="entry name" value="Homeodomain-like"/>
    <property type="match status" value="1"/>
</dbReference>
<evidence type="ECO:0000256" key="5">
    <source>
        <dbReference type="SAM" id="MobiDB-lite"/>
    </source>
</evidence>
<evidence type="ECO:0000256" key="2">
    <source>
        <dbReference type="ARBA" id="ARBA00023125"/>
    </source>
</evidence>
<dbReference type="InterPro" id="IPR009057">
    <property type="entry name" value="Homeodomain-like_sf"/>
</dbReference>
<keyword evidence="2 4" id="KW-0238">DNA-binding</keyword>
<dbReference type="PANTHER" id="PTHR30055">
    <property type="entry name" value="HTH-TYPE TRANSCRIPTIONAL REGULATOR RUTR"/>
    <property type="match status" value="1"/>
</dbReference>
<comment type="caution">
    <text evidence="7">The sequence shown here is derived from an EMBL/GenBank/DDBJ whole genome shotgun (WGS) entry which is preliminary data.</text>
</comment>
<evidence type="ECO:0000313" key="8">
    <source>
        <dbReference type="Proteomes" id="UP001595952"/>
    </source>
</evidence>